<keyword evidence="5" id="KW-0808">Transferase</keyword>
<evidence type="ECO:0000259" key="18">
    <source>
        <dbReference type="PROSITE" id="PS50112"/>
    </source>
</evidence>
<evidence type="ECO:0000256" key="15">
    <source>
        <dbReference type="SAM" id="Phobius"/>
    </source>
</evidence>
<dbReference type="SMART" id="SM00091">
    <property type="entry name" value="PAS"/>
    <property type="match status" value="6"/>
</dbReference>
<dbReference type="SMART" id="SM00086">
    <property type="entry name" value="PAC"/>
    <property type="match status" value="6"/>
</dbReference>
<evidence type="ECO:0000256" key="1">
    <source>
        <dbReference type="ARBA" id="ARBA00000085"/>
    </source>
</evidence>
<dbReference type="InterPro" id="IPR011006">
    <property type="entry name" value="CheY-like_superfamily"/>
</dbReference>
<name>A0A4Q9VK49_9HYPH</name>
<dbReference type="InterPro" id="IPR013767">
    <property type="entry name" value="PAS_fold"/>
</dbReference>
<evidence type="ECO:0000256" key="11">
    <source>
        <dbReference type="ARBA" id="ARBA00023012"/>
    </source>
</evidence>
<accession>A0A4Q9VK49</accession>
<evidence type="ECO:0000256" key="4">
    <source>
        <dbReference type="ARBA" id="ARBA00022553"/>
    </source>
</evidence>
<evidence type="ECO:0000256" key="13">
    <source>
        <dbReference type="PROSITE-ProRule" id="PRU00169"/>
    </source>
</evidence>
<dbReference type="InterPro" id="IPR013656">
    <property type="entry name" value="PAS_4"/>
</dbReference>
<reference evidence="20 21" key="1">
    <citation type="submission" date="2019-02" db="EMBL/GenBank/DDBJ databases">
        <title>Siculibacillus lacustris gen. nov., sp. nov., a new rosette-forming bacterium isolated from a freshwater crater lake (Lake St. Ana, Romania).</title>
        <authorList>
            <person name="Felfoldi T."/>
            <person name="Marton Z."/>
            <person name="Szabo A."/>
            <person name="Mentes A."/>
            <person name="Boka K."/>
            <person name="Marialigeti K."/>
            <person name="Mathe I."/>
            <person name="Koncz M."/>
            <person name="Schumann P."/>
            <person name="Toth E."/>
        </authorList>
    </citation>
    <scope>NUCLEOTIDE SEQUENCE [LARGE SCALE GENOMIC DNA]</scope>
    <source>
        <strain evidence="20 21">SA-279</strain>
    </source>
</reference>
<feature type="domain" description="PAS" evidence="18">
    <location>
        <begin position="677"/>
        <end position="747"/>
    </location>
</feature>
<dbReference type="InterPro" id="IPR005467">
    <property type="entry name" value="His_kinase_dom"/>
</dbReference>
<feature type="transmembrane region" description="Helical" evidence="15">
    <location>
        <begin position="112"/>
        <end position="133"/>
    </location>
</feature>
<evidence type="ECO:0000256" key="3">
    <source>
        <dbReference type="ARBA" id="ARBA00012438"/>
    </source>
</evidence>
<evidence type="ECO:0000256" key="12">
    <source>
        <dbReference type="ARBA" id="ARBA00023136"/>
    </source>
</evidence>
<evidence type="ECO:0000259" key="19">
    <source>
        <dbReference type="PROSITE" id="PS50113"/>
    </source>
</evidence>
<keyword evidence="6 15" id="KW-0812">Transmembrane</keyword>
<keyword evidence="21" id="KW-1185">Reference proteome</keyword>
<dbReference type="PANTHER" id="PTHR43065:SF49">
    <property type="entry name" value="HISTIDINE KINASE"/>
    <property type="match status" value="1"/>
</dbReference>
<evidence type="ECO:0000256" key="7">
    <source>
        <dbReference type="ARBA" id="ARBA00022741"/>
    </source>
</evidence>
<gene>
    <name evidence="20" type="ORF">EYW49_17265</name>
</gene>
<dbReference type="PANTHER" id="PTHR43065">
    <property type="entry name" value="SENSOR HISTIDINE KINASE"/>
    <property type="match status" value="1"/>
</dbReference>
<feature type="domain" description="PAS" evidence="18">
    <location>
        <begin position="285"/>
        <end position="320"/>
    </location>
</feature>
<evidence type="ECO:0000313" key="20">
    <source>
        <dbReference type="EMBL" id="TBW34849.1"/>
    </source>
</evidence>
<evidence type="ECO:0000256" key="2">
    <source>
        <dbReference type="ARBA" id="ARBA00004141"/>
    </source>
</evidence>
<dbReference type="Pfam" id="PF08448">
    <property type="entry name" value="PAS_4"/>
    <property type="match status" value="2"/>
</dbReference>
<dbReference type="Gene3D" id="1.20.120.620">
    <property type="entry name" value="Backbone structure of the membrane domain of e. Coli histidine kinase receptor kdpd"/>
    <property type="match status" value="1"/>
</dbReference>
<dbReference type="PRINTS" id="PR00344">
    <property type="entry name" value="BCTRLSENSOR"/>
</dbReference>
<dbReference type="GO" id="GO:0016020">
    <property type="term" value="C:membrane"/>
    <property type="evidence" value="ECO:0007669"/>
    <property type="project" value="UniProtKB-SubCell"/>
</dbReference>
<dbReference type="PROSITE" id="PS50113">
    <property type="entry name" value="PAC"/>
    <property type="match status" value="3"/>
</dbReference>
<dbReference type="InterPro" id="IPR036097">
    <property type="entry name" value="HisK_dim/P_sf"/>
</dbReference>
<sequence length="1321" mass="142848">MKTDPANADLRDERPFSGRWAWLAEALAAARWVCAPPAIAYPLAAGITGMAIAGRFWMGNPAPPFITLYPAMVFVALFCGLRAGLLATAVGTLTAVWLFVEPYGSFAVARPIDRLAIALFVTTGLTTSLLAGVDRIAVDRGRRRAARALAESEAHHRTIVATLNEGVMVFSSDGRVVTCNASAARMLRRSEAELRADESGCTTWDLLREDGSKLAIDEHPALRVLATGVARHQEVIGLRFGDEIVWVLNNAEPQIDPTTGAITGVIASFADITAQRRSEHRLAAERARFAAIIDALTQGVLVLSASGEITHWNPALARLMDAGVIGVPERRDEIARRGLLLEDGSRLAPEDFPARRTLRTGEIVRDAVLGMPLDDRIAWMRTNSVPVFDPQTGAIDAVVLSFEDITERRRVERALADSRADLASIFQAIHEGVVVFGPGGEVLSCNPSAEKILRRSAAELTRGTAFLALGRATVREDGSPFPVDERPIRRALRTGLPQRDVIAGIVDVAGIIWVLVNAEPIVDAQTGEVRAAVASFTDITNRRRRENELAESRARIESIVSSAMDAIISVDEDQRILLFNAAAERMFGCTAEEIRGRPLETFVPIRDRERHGAHFRAFAKMPASVRDMRRNMTVMARRLDGTEFPIEASISRVDVGGRPLFTVIHRDITARLAAERTDARLAALVRSSPAAIIATSADGIIETWNDAATALFGYGADEAIGRPVTMLAVSDDATEVRTIFQRVLAGEMFKAETVRRHADGSVVEVWISVAPILDPAGRVVGAAAVMSDIGERKRNERLLRERERELRQTLDAAGLGVWWVDVASGLLHCDSRSRVLFAAAEVLPLGQVAERFEGADRTAFIELMAGTIDPVLRNGLELKAHNLDGTNAWLSLTARLRTADHGGVEIWGTVRDVTERRTAEQALKQFESSRRLEALGRMTGGIAHDFNNLLTVISGNLQLLDMAPEKEAAARYVAEALRATETGAQLNNRLTTFARQRRLEPVTTDLNDRIGAMIDLLNRTVGSDIVVSAYLAPDLAKVRVDPSEIENAVLNLAFNARDAMPHGGRIVIETRNVVVDETPIRADQGAHAGPYVRLSVSDTGAGMSDEVKARAFEPFFTTKDFGQGTGLGLATLHGFVRQSGGFVTLYSEPGHGTTVHIHLPCADLDDATTATLRGGAPIRGDGETILVVEDNAGVGRVTRERLIALGYHVIEAVDGPSALTALAAGGTIDLIFSDIMMPGGLSGIDLARRIRKTAPHRRILLTTGFAEEIARGDHRAAALEFRVLRKPYSLGDLSRSIAEALHGDPLPASPDAGAAGDETQT</sequence>
<dbReference type="SMART" id="SM00448">
    <property type="entry name" value="REC"/>
    <property type="match status" value="1"/>
</dbReference>
<evidence type="ECO:0000256" key="5">
    <source>
        <dbReference type="ARBA" id="ARBA00022679"/>
    </source>
</evidence>
<comment type="caution">
    <text evidence="20">The sequence shown here is derived from an EMBL/GenBank/DDBJ whole genome shotgun (WGS) entry which is preliminary data.</text>
</comment>
<dbReference type="Pfam" id="PF00512">
    <property type="entry name" value="HisKA"/>
    <property type="match status" value="1"/>
</dbReference>
<feature type="region of interest" description="Disordered" evidence="14">
    <location>
        <begin position="1302"/>
        <end position="1321"/>
    </location>
</feature>
<evidence type="ECO:0000256" key="14">
    <source>
        <dbReference type="SAM" id="MobiDB-lite"/>
    </source>
</evidence>
<dbReference type="Proteomes" id="UP000292781">
    <property type="component" value="Unassembled WGS sequence"/>
</dbReference>
<dbReference type="SMART" id="SM00387">
    <property type="entry name" value="HATPase_c"/>
    <property type="match status" value="1"/>
</dbReference>
<feature type="domain" description="PAS" evidence="18">
    <location>
        <begin position="152"/>
        <end position="194"/>
    </location>
</feature>
<dbReference type="SMART" id="SM00388">
    <property type="entry name" value="HisKA"/>
    <property type="match status" value="1"/>
</dbReference>
<dbReference type="GO" id="GO:0005524">
    <property type="term" value="F:ATP binding"/>
    <property type="evidence" value="ECO:0007669"/>
    <property type="project" value="UniProtKB-KW"/>
</dbReference>
<organism evidence="20 21">
    <name type="scientific">Siculibacillus lacustris</name>
    <dbReference type="NCBI Taxonomy" id="1549641"/>
    <lineage>
        <taxon>Bacteria</taxon>
        <taxon>Pseudomonadati</taxon>
        <taxon>Pseudomonadota</taxon>
        <taxon>Alphaproteobacteria</taxon>
        <taxon>Hyphomicrobiales</taxon>
        <taxon>Ancalomicrobiaceae</taxon>
        <taxon>Siculibacillus</taxon>
    </lineage>
</organism>
<dbReference type="Gene3D" id="1.10.287.130">
    <property type="match status" value="1"/>
</dbReference>
<evidence type="ECO:0000256" key="8">
    <source>
        <dbReference type="ARBA" id="ARBA00022777"/>
    </source>
</evidence>
<dbReference type="GO" id="GO:0000155">
    <property type="term" value="F:phosphorelay sensor kinase activity"/>
    <property type="evidence" value="ECO:0007669"/>
    <property type="project" value="InterPro"/>
</dbReference>
<dbReference type="CDD" id="cd00082">
    <property type="entry name" value="HisKA"/>
    <property type="match status" value="1"/>
</dbReference>
<dbReference type="PROSITE" id="PS50112">
    <property type="entry name" value="PAS"/>
    <property type="match status" value="4"/>
</dbReference>
<dbReference type="SUPFAM" id="SSF55874">
    <property type="entry name" value="ATPase domain of HSP90 chaperone/DNA topoisomerase II/histidine kinase"/>
    <property type="match status" value="1"/>
</dbReference>
<keyword evidence="10 15" id="KW-1133">Transmembrane helix</keyword>
<feature type="domain" description="PAS" evidence="18">
    <location>
        <begin position="552"/>
        <end position="604"/>
    </location>
</feature>
<dbReference type="PROSITE" id="PS50110">
    <property type="entry name" value="RESPONSE_REGULATORY"/>
    <property type="match status" value="1"/>
</dbReference>
<keyword evidence="7" id="KW-0547">Nucleotide-binding</keyword>
<dbReference type="Gene3D" id="3.30.565.10">
    <property type="entry name" value="Histidine kinase-like ATPase, C-terminal domain"/>
    <property type="match status" value="1"/>
</dbReference>
<dbReference type="RefSeq" id="WP_131310875.1">
    <property type="nucleotide sequence ID" value="NZ_SJFN01000030.1"/>
</dbReference>
<dbReference type="SUPFAM" id="SSF55785">
    <property type="entry name" value="PYP-like sensor domain (PAS domain)"/>
    <property type="match status" value="6"/>
</dbReference>
<feature type="modified residue" description="4-aspartylphosphate" evidence="13">
    <location>
        <position position="1234"/>
    </location>
</feature>
<evidence type="ECO:0000256" key="10">
    <source>
        <dbReference type="ARBA" id="ARBA00022989"/>
    </source>
</evidence>
<keyword evidence="11" id="KW-0902">Two-component regulatory system</keyword>
<dbReference type="InterPro" id="IPR001789">
    <property type="entry name" value="Sig_transdc_resp-reg_receiver"/>
</dbReference>
<feature type="domain" description="Response regulatory" evidence="17">
    <location>
        <begin position="1184"/>
        <end position="1301"/>
    </location>
</feature>
<keyword evidence="12 15" id="KW-0472">Membrane</keyword>
<keyword evidence="4 13" id="KW-0597">Phosphoprotein</keyword>
<feature type="domain" description="PAC" evidence="19">
    <location>
        <begin position="874"/>
        <end position="925"/>
    </location>
</feature>
<keyword evidence="8" id="KW-0418">Kinase</keyword>
<dbReference type="Pfam" id="PF00989">
    <property type="entry name" value="PAS"/>
    <property type="match status" value="2"/>
</dbReference>
<comment type="catalytic activity">
    <reaction evidence="1">
        <text>ATP + protein L-histidine = ADP + protein N-phospho-L-histidine.</text>
        <dbReference type="EC" id="2.7.13.3"/>
    </reaction>
</comment>
<dbReference type="InterPro" id="IPR036890">
    <property type="entry name" value="HATPase_C_sf"/>
</dbReference>
<dbReference type="InterPro" id="IPR001610">
    <property type="entry name" value="PAC"/>
</dbReference>
<dbReference type="Pfam" id="PF00072">
    <property type="entry name" value="Response_reg"/>
    <property type="match status" value="1"/>
</dbReference>
<comment type="subcellular location">
    <subcellularLocation>
        <location evidence="2">Membrane</location>
        <topology evidence="2">Multi-pass membrane protein</topology>
    </subcellularLocation>
</comment>
<feature type="domain" description="PAC" evidence="19">
    <location>
        <begin position="362"/>
        <end position="417"/>
    </location>
</feature>
<dbReference type="InterPro" id="IPR038318">
    <property type="entry name" value="KdpD_sf"/>
</dbReference>
<feature type="domain" description="PAC" evidence="19">
    <location>
        <begin position="747"/>
        <end position="801"/>
    </location>
</feature>
<dbReference type="OrthoDB" id="9796100at2"/>
<evidence type="ECO:0000259" key="17">
    <source>
        <dbReference type="PROSITE" id="PS50110"/>
    </source>
</evidence>
<evidence type="ECO:0000256" key="6">
    <source>
        <dbReference type="ARBA" id="ARBA00022692"/>
    </source>
</evidence>
<dbReference type="Gene3D" id="3.30.450.20">
    <property type="entry name" value="PAS domain"/>
    <property type="match status" value="6"/>
</dbReference>
<dbReference type="GO" id="GO:0006355">
    <property type="term" value="P:regulation of DNA-templated transcription"/>
    <property type="evidence" value="ECO:0007669"/>
    <property type="project" value="InterPro"/>
</dbReference>
<dbReference type="SUPFAM" id="SSF52172">
    <property type="entry name" value="CheY-like"/>
    <property type="match status" value="1"/>
</dbReference>
<dbReference type="InterPro" id="IPR003661">
    <property type="entry name" value="HisK_dim/P_dom"/>
</dbReference>
<dbReference type="CDD" id="cd00130">
    <property type="entry name" value="PAS"/>
    <property type="match status" value="5"/>
</dbReference>
<dbReference type="NCBIfam" id="TIGR00229">
    <property type="entry name" value="sensory_box"/>
    <property type="match status" value="2"/>
</dbReference>
<dbReference type="Pfam" id="PF13426">
    <property type="entry name" value="PAS_9"/>
    <property type="match status" value="1"/>
</dbReference>
<protein>
    <recommendedName>
        <fullName evidence="3">histidine kinase</fullName>
        <ecNumber evidence="3">2.7.13.3</ecNumber>
    </recommendedName>
</protein>
<dbReference type="EC" id="2.7.13.3" evidence="3"/>
<dbReference type="Gene3D" id="3.40.50.2300">
    <property type="match status" value="1"/>
</dbReference>
<evidence type="ECO:0000256" key="9">
    <source>
        <dbReference type="ARBA" id="ARBA00022840"/>
    </source>
</evidence>
<feature type="domain" description="Histidine kinase" evidence="16">
    <location>
        <begin position="941"/>
        <end position="1163"/>
    </location>
</feature>
<dbReference type="Pfam" id="PF02518">
    <property type="entry name" value="HATPase_c"/>
    <property type="match status" value="1"/>
</dbReference>
<evidence type="ECO:0000259" key="16">
    <source>
        <dbReference type="PROSITE" id="PS50109"/>
    </source>
</evidence>
<evidence type="ECO:0000313" key="21">
    <source>
        <dbReference type="Proteomes" id="UP000292781"/>
    </source>
</evidence>
<dbReference type="InterPro" id="IPR004358">
    <property type="entry name" value="Sig_transdc_His_kin-like_C"/>
</dbReference>
<keyword evidence="9" id="KW-0067">ATP-binding</keyword>
<dbReference type="PROSITE" id="PS50109">
    <property type="entry name" value="HIS_KIN"/>
    <property type="match status" value="1"/>
</dbReference>
<dbReference type="InterPro" id="IPR000014">
    <property type="entry name" value="PAS"/>
</dbReference>
<dbReference type="InterPro" id="IPR025201">
    <property type="entry name" value="KdpD_TM"/>
</dbReference>
<dbReference type="Pfam" id="PF13493">
    <property type="entry name" value="DUF4118"/>
    <property type="match status" value="1"/>
</dbReference>
<dbReference type="InterPro" id="IPR003594">
    <property type="entry name" value="HATPase_dom"/>
</dbReference>
<feature type="transmembrane region" description="Helical" evidence="15">
    <location>
        <begin position="38"/>
        <end position="57"/>
    </location>
</feature>
<dbReference type="InterPro" id="IPR000700">
    <property type="entry name" value="PAS-assoc_C"/>
</dbReference>
<dbReference type="SUPFAM" id="SSF47384">
    <property type="entry name" value="Homodimeric domain of signal transducing histidine kinase"/>
    <property type="match status" value="1"/>
</dbReference>
<feature type="transmembrane region" description="Helical" evidence="15">
    <location>
        <begin position="69"/>
        <end position="100"/>
    </location>
</feature>
<dbReference type="EMBL" id="SJFN01000030">
    <property type="protein sequence ID" value="TBW34849.1"/>
    <property type="molecule type" value="Genomic_DNA"/>
</dbReference>
<proteinExistence type="predicted"/>
<dbReference type="InterPro" id="IPR035965">
    <property type="entry name" value="PAS-like_dom_sf"/>
</dbReference>